<dbReference type="PANTHER" id="PTHR31374">
    <property type="entry name" value="AUXIN-INDUCED PROTEIN-LIKE-RELATED"/>
    <property type="match status" value="1"/>
</dbReference>
<sequence length="132" mass="15365">MMKGRVLRTFMKHLKKWVVSSPATTDYSQLGTSEVEEAIRRDVPKGHLVVYVGEEQKRFVVRVGALSHPLFKALLERAREEYEFTPDSKLWIPCDESIFVGILRCIHSQQHQKICSGELESFNYYIKILSMF</sequence>
<protein>
    <recommendedName>
        <fullName evidence="4">SAUR family protein</fullName>
    </recommendedName>
</protein>
<dbReference type="Proteomes" id="UP001180020">
    <property type="component" value="Unassembled WGS sequence"/>
</dbReference>
<dbReference type="GO" id="GO:0009733">
    <property type="term" value="P:response to auxin"/>
    <property type="evidence" value="ECO:0007669"/>
    <property type="project" value="InterPro"/>
</dbReference>
<accession>A0AAV9C7Y1</accession>
<dbReference type="InterPro" id="IPR003676">
    <property type="entry name" value="SAUR_fam"/>
</dbReference>
<evidence type="ECO:0000313" key="3">
    <source>
        <dbReference type="Proteomes" id="UP001180020"/>
    </source>
</evidence>
<dbReference type="EMBL" id="JAUJYO010000021">
    <property type="protein sequence ID" value="KAK1284679.1"/>
    <property type="molecule type" value="Genomic_DNA"/>
</dbReference>
<name>A0AAV9C7Y1_ACOCL</name>
<dbReference type="Pfam" id="PF02519">
    <property type="entry name" value="Auxin_inducible"/>
    <property type="match status" value="1"/>
</dbReference>
<evidence type="ECO:0000256" key="1">
    <source>
        <dbReference type="ARBA" id="ARBA00006974"/>
    </source>
</evidence>
<comment type="similarity">
    <text evidence="1">Belongs to the ARG7 family.</text>
</comment>
<gene>
    <name evidence="2" type="ORF">QJS10_CPB21g00029</name>
</gene>
<dbReference type="PANTHER" id="PTHR31374:SF9">
    <property type="entry name" value="AUXIN-RESPONSIVE FAMILY PROTEIN"/>
    <property type="match status" value="1"/>
</dbReference>
<keyword evidence="3" id="KW-1185">Reference proteome</keyword>
<evidence type="ECO:0008006" key="4">
    <source>
        <dbReference type="Google" id="ProtNLM"/>
    </source>
</evidence>
<comment type="caution">
    <text evidence="2">The sequence shown here is derived from an EMBL/GenBank/DDBJ whole genome shotgun (WGS) entry which is preliminary data.</text>
</comment>
<organism evidence="2 3">
    <name type="scientific">Acorus calamus</name>
    <name type="common">Sweet flag</name>
    <dbReference type="NCBI Taxonomy" id="4465"/>
    <lineage>
        <taxon>Eukaryota</taxon>
        <taxon>Viridiplantae</taxon>
        <taxon>Streptophyta</taxon>
        <taxon>Embryophyta</taxon>
        <taxon>Tracheophyta</taxon>
        <taxon>Spermatophyta</taxon>
        <taxon>Magnoliopsida</taxon>
        <taxon>Liliopsida</taxon>
        <taxon>Acoraceae</taxon>
        <taxon>Acorus</taxon>
    </lineage>
</organism>
<proteinExistence type="inferred from homology"/>
<reference evidence="2" key="2">
    <citation type="submission" date="2023-06" db="EMBL/GenBank/DDBJ databases">
        <authorList>
            <person name="Ma L."/>
            <person name="Liu K.-W."/>
            <person name="Li Z."/>
            <person name="Hsiao Y.-Y."/>
            <person name="Qi Y."/>
            <person name="Fu T."/>
            <person name="Tang G."/>
            <person name="Zhang D."/>
            <person name="Sun W.-H."/>
            <person name="Liu D.-K."/>
            <person name="Li Y."/>
            <person name="Chen G.-Z."/>
            <person name="Liu X.-D."/>
            <person name="Liao X.-Y."/>
            <person name="Jiang Y.-T."/>
            <person name="Yu X."/>
            <person name="Hao Y."/>
            <person name="Huang J."/>
            <person name="Zhao X.-W."/>
            <person name="Ke S."/>
            <person name="Chen Y.-Y."/>
            <person name="Wu W.-L."/>
            <person name="Hsu J.-L."/>
            <person name="Lin Y.-F."/>
            <person name="Huang M.-D."/>
            <person name="Li C.-Y."/>
            <person name="Huang L."/>
            <person name="Wang Z.-W."/>
            <person name="Zhao X."/>
            <person name="Zhong W.-Y."/>
            <person name="Peng D.-H."/>
            <person name="Ahmad S."/>
            <person name="Lan S."/>
            <person name="Zhang J.-S."/>
            <person name="Tsai W.-C."/>
            <person name="Van De Peer Y."/>
            <person name="Liu Z.-J."/>
        </authorList>
    </citation>
    <scope>NUCLEOTIDE SEQUENCE</scope>
    <source>
        <strain evidence="2">CP</strain>
        <tissue evidence="2">Leaves</tissue>
    </source>
</reference>
<dbReference type="AlphaFoldDB" id="A0AAV9C7Y1"/>
<evidence type="ECO:0000313" key="2">
    <source>
        <dbReference type="EMBL" id="KAK1284679.1"/>
    </source>
</evidence>
<reference evidence="2" key="1">
    <citation type="journal article" date="2023" name="Nat. Commun.">
        <title>Diploid and tetraploid genomes of Acorus and the evolution of monocots.</title>
        <authorList>
            <person name="Ma L."/>
            <person name="Liu K.W."/>
            <person name="Li Z."/>
            <person name="Hsiao Y.Y."/>
            <person name="Qi Y."/>
            <person name="Fu T."/>
            <person name="Tang G.D."/>
            <person name="Zhang D."/>
            <person name="Sun W.H."/>
            <person name="Liu D.K."/>
            <person name="Li Y."/>
            <person name="Chen G.Z."/>
            <person name="Liu X.D."/>
            <person name="Liao X.Y."/>
            <person name="Jiang Y.T."/>
            <person name="Yu X."/>
            <person name="Hao Y."/>
            <person name="Huang J."/>
            <person name="Zhao X.W."/>
            <person name="Ke S."/>
            <person name="Chen Y.Y."/>
            <person name="Wu W.L."/>
            <person name="Hsu J.L."/>
            <person name="Lin Y.F."/>
            <person name="Huang M.D."/>
            <person name="Li C.Y."/>
            <person name="Huang L."/>
            <person name="Wang Z.W."/>
            <person name="Zhao X."/>
            <person name="Zhong W.Y."/>
            <person name="Peng D.H."/>
            <person name="Ahmad S."/>
            <person name="Lan S."/>
            <person name="Zhang J.S."/>
            <person name="Tsai W.C."/>
            <person name="Van de Peer Y."/>
            <person name="Liu Z.J."/>
        </authorList>
    </citation>
    <scope>NUCLEOTIDE SEQUENCE</scope>
    <source>
        <strain evidence="2">CP</strain>
    </source>
</reference>